<proteinExistence type="predicted"/>
<keyword evidence="2" id="KW-1185">Reference proteome</keyword>
<comment type="caution">
    <text evidence="1">The sequence shown here is derived from an EMBL/GenBank/DDBJ whole genome shotgun (WGS) entry which is preliminary data.</text>
</comment>
<protein>
    <submittedName>
        <fullName evidence="1">Uncharacterized protein</fullName>
    </submittedName>
</protein>
<evidence type="ECO:0000313" key="2">
    <source>
        <dbReference type="Proteomes" id="UP001241377"/>
    </source>
</evidence>
<organism evidence="1 2">
    <name type="scientific">Naganishia cerealis</name>
    <dbReference type="NCBI Taxonomy" id="610337"/>
    <lineage>
        <taxon>Eukaryota</taxon>
        <taxon>Fungi</taxon>
        <taxon>Dikarya</taxon>
        <taxon>Basidiomycota</taxon>
        <taxon>Agaricomycotina</taxon>
        <taxon>Tremellomycetes</taxon>
        <taxon>Filobasidiales</taxon>
        <taxon>Filobasidiaceae</taxon>
        <taxon>Naganishia</taxon>
    </lineage>
</organism>
<gene>
    <name evidence="1" type="ORF">QFC19_003008</name>
</gene>
<name>A0ACC2W6U7_9TREE</name>
<accession>A0ACC2W6U7</accession>
<dbReference type="EMBL" id="JASBWR010000027">
    <property type="protein sequence ID" value="KAJ9106879.1"/>
    <property type="molecule type" value="Genomic_DNA"/>
</dbReference>
<sequence>MSSETSAENVLNGDISNNVGKNSDVLLPLEARPNQDYATTATTGAPSDIAQPSSSTPATTSTFKALSAGSYAERIRTSVPHPDNSNIAKISGGIEEEASGSSKSGSGNGAEAKQSNGKRTGKSKSSSNPTHSRSAASRAGPMADMGTPNAGTPSLDSGAVGQKKTETPAQQSEDAEQGWQEVTAKARNQHSNKNDKKDSSSGNGRHKQHGKKALVGASGEDNAVPTHSHEKATKGKAVANRKEKEKSDKESRHQQAQGDEGITSEPTRKQQQQQKDKESTGPKSLGMKSASWRASPLAAASLTVSAEVSEGVPSPTTTSTATKEEAVSQPEQSTTQEAHVTINEQSQASREDFQHIAMTSNQDTAETNTDGQGNAAADVKANPTPAPAVPAVNIWQLRKEKMKSSSTKQPKHSSNDNGNGKSVFSSLTVAAGGEGSNNSRTAASGNKADGAPGKRQASGPTQQEATSLPSLVGNAASKQAMKGGPTVVSNSQSTSTVQGKPARPAAVTTIGAAALKPASASATLTDTMSWPDVAASAVKVMNATGGEGKKKDKEEENSLQAIAVKAKKEKKKWTPIPPAELQEALDKAEKARKAASHAGGEGGKQKRRNSAVTTGDDNGQTTSKSASKKNIQGSNKAGAKSTQGAVASVVGDTVGKKGKGIAPGASRSATVIKPVQTGVGKERGSHLDLASSAKHVGASIDPDAERPVPTTDGVSTVNAETGDSALAMLNQNHSDASKPDVANDSMVQIENAGSPKRKGPTSDRQKGSGPQSNNFGRQTGSTSAMGTEKNTYAQSRDGARAGGSSGRGGRAGGGKGSRNGTVPSSRYSDGGMALSPRGPVKAGLLSSPPVGYQGLPYESSMAAAVHAPGFVPFGSQPPYAYYPPAYYYNSSGLPGPVSVGSDSGGYNHATTQQGGQQQYTPYNMAFMPQQRPVTEIPGLDPLRYHILGQIEYYFSIHNLCMDQFLKEQMDSHGWVDIPMIASFNRIRQLTADELLVKEVASLSHILEVRENKMRLRDNWQVWVFPNARPSIFPEAENSAATRLEELTMHGVRVSDLSEETRERIVGDIQRDILRSKNTQTIAPAINNGASASMSPEDAANKVNAKPSSPESVASDSSSDKVDIILQL</sequence>
<reference evidence="1" key="1">
    <citation type="submission" date="2023-04" db="EMBL/GenBank/DDBJ databases">
        <title>Draft Genome sequencing of Naganishia species isolated from polar environments using Oxford Nanopore Technology.</title>
        <authorList>
            <person name="Leo P."/>
            <person name="Venkateswaran K."/>
        </authorList>
    </citation>
    <scope>NUCLEOTIDE SEQUENCE</scope>
    <source>
        <strain evidence="1">MNA-CCFEE 5261</strain>
    </source>
</reference>
<evidence type="ECO:0000313" key="1">
    <source>
        <dbReference type="EMBL" id="KAJ9106879.1"/>
    </source>
</evidence>
<dbReference type="Proteomes" id="UP001241377">
    <property type="component" value="Unassembled WGS sequence"/>
</dbReference>